<dbReference type="KEGG" id="pmrn:116942727"/>
<dbReference type="InterPro" id="IPR041615">
    <property type="entry name" value="Desmoplakin_SH3"/>
</dbReference>
<dbReference type="GeneID" id="116942727"/>
<dbReference type="PANTHER" id="PTHR23169:SF23">
    <property type="entry name" value="SHORT STOP, ISOFORM H"/>
    <property type="match status" value="1"/>
</dbReference>
<feature type="compositionally biased region" description="Acidic residues" evidence="4">
    <location>
        <begin position="1354"/>
        <end position="1364"/>
    </location>
</feature>
<dbReference type="GO" id="GO:0005882">
    <property type="term" value="C:intermediate filament"/>
    <property type="evidence" value="ECO:0007669"/>
    <property type="project" value="TreeGrafter"/>
</dbReference>
<evidence type="ECO:0000313" key="8">
    <source>
        <dbReference type="RefSeq" id="XP_032810904.1"/>
    </source>
</evidence>
<dbReference type="InterPro" id="IPR035915">
    <property type="entry name" value="Plakin_repeat_sf"/>
</dbReference>
<dbReference type="Pfam" id="PF17902">
    <property type="entry name" value="SH3_10"/>
    <property type="match status" value="1"/>
</dbReference>
<keyword evidence="1" id="KW-0597">Phosphoprotein</keyword>
<evidence type="ECO:0000256" key="4">
    <source>
        <dbReference type="SAM" id="MobiDB-lite"/>
    </source>
</evidence>
<evidence type="ECO:0000256" key="3">
    <source>
        <dbReference type="SAM" id="Coils"/>
    </source>
</evidence>
<dbReference type="SMART" id="SM00250">
    <property type="entry name" value="PLEC"/>
    <property type="match status" value="5"/>
</dbReference>
<organism evidence="7 8">
    <name type="scientific">Petromyzon marinus</name>
    <name type="common">Sea lamprey</name>
    <dbReference type="NCBI Taxonomy" id="7757"/>
    <lineage>
        <taxon>Eukaryota</taxon>
        <taxon>Metazoa</taxon>
        <taxon>Chordata</taxon>
        <taxon>Craniata</taxon>
        <taxon>Vertebrata</taxon>
        <taxon>Cyclostomata</taxon>
        <taxon>Hyperoartia</taxon>
        <taxon>Petromyzontiformes</taxon>
        <taxon>Petromyzontidae</taxon>
        <taxon>Petromyzon</taxon>
    </lineage>
</organism>
<dbReference type="Pfam" id="PF18373">
    <property type="entry name" value="Spectrin_2"/>
    <property type="match status" value="1"/>
</dbReference>
<keyword evidence="2" id="KW-0677">Repeat</keyword>
<feature type="compositionally biased region" description="Basic and acidic residues" evidence="4">
    <location>
        <begin position="571"/>
        <end position="581"/>
    </location>
</feature>
<dbReference type="GO" id="GO:0042060">
    <property type="term" value="P:wound healing"/>
    <property type="evidence" value="ECO:0007669"/>
    <property type="project" value="TreeGrafter"/>
</dbReference>
<dbReference type="SUPFAM" id="SSF46966">
    <property type="entry name" value="Spectrin repeat"/>
    <property type="match status" value="2"/>
</dbReference>
<dbReference type="InterPro" id="IPR001101">
    <property type="entry name" value="Plectin_repeat"/>
</dbReference>
<feature type="compositionally biased region" description="Polar residues" evidence="4">
    <location>
        <begin position="1490"/>
        <end position="1503"/>
    </location>
</feature>
<dbReference type="PANTHER" id="PTHR23169">
    <property type="entry name" value="ENVOPLAKIN"/>
    <property type="match status" value="1"/>
</dbReference>
<dbReference type="GO" id="GO:0045104">
    <property type="term" value="P:intermediate filament cytoskeleton organization"/>
    <property type="evidence" value="ECO:0007669"/>
    <property type="project" value="InterPro"/>
</dbReference>
<dbReference type="GO" id="GO:0005737">
    <property type="term" value="C:cytoplasm"/>
    <property type="evidence" value="ECO:0007669"/>
    <property type="project" value="TreeGrafter"/>
</dbReference>
<feature type="region of interest" description="Disordered" evidence="4">
    <location>
        <begin position="1180"/>
        <end position="1205"/>
    </location>
</feature>
<accession>A0AAJ7WUR9</accession>
<feature type="domain" description="Desmoplakin spectrin-like" evidence="6">
    <location>
        <begin position="480"/>
        <end position="554"/>
    </location>
</feature>
<reference evidence="8" key="1">
    <citation type="submission" date="2025-08" db="UniProtKB">
        <authorList>
            <consortium name="RefSeq"/>
        </authorList>
    </citation>
    <scope>IDENTIFICATION</scope>
    <source>
        <tissue evidence="8">Sperm</tissue>
    </source>
</reference>
<feature type="domain" description="Desmoplakin SH3" evidence="5">
    <location>
        <begin position="376"/>
        <end position="442"/>
    </location>
</feature>
<dbReference type="Gene3D" id="1.20.58.1060">
    <property type="match status" value="1"/>
</dbReference>
<dbReference type="InterPro" id="IPR041573">
    <property type="entry name" value="Desmoplakin_Spectrin-like"/>
</dbReference>
<protein>
    <submittedName>
        <fullName evidence="8">Plectin-like isoform X1</fullName>
    </submittedName>
</protein>
<proteinExistence type="predicted"/>
<feature type="compositionally biased region" description="Basic and acidic residues" evidence="4">
    <location>
        <begin position="9"/>
        <end position="35"/>
    </location>
</feature>
<evidence type="ECO:0000256" key="1">
    <source>
        <dbReference type="ARBA" id="ARBA00022553"/>
    </source>
</evidence>
<feature type="region of interest" description="Disordered" evidence="4">
    <location>
        <begin position="1466"/>
        <end position="1511"/>
    </location>
</feature>
<dbReference type="CDD" id="cd00176">
    <property type="entry name" value="SPEC"/>
    <property type="match status" value="1"/>
</dbReference>
<sequence length="2321" mass="258660">MEGSYKCSSVERPRARGRDDGESSSHGGSRRDRPRSTPSVNGGYNSCVRRSDRRASSARKIRILSDSCSEVGSSDSGSHERRAYAPLLRVHRTLSSPVGTMDSDELACLHFVQELQEWVHSQQAKVDHAGWGKDMREVDLHLQKQTAQHAAISNFKSKLDEAKKYENDISQYHKMHYGEHLGVLYQHYQILLVSSERRLQNLECLRVLVTHATEQLMRLNEQEEAELSFDWSDQNPDMGAKRDAHAVLMKDLEKMELTLNQIHKHGEHWLQQGHPAGKTIEALLAVLQVQWGWVLQLCLCVGKHLLENTAYFQFFRDAQDAERQLLELHGLMQKQRANSLADYRDVKKTSKVILERLEEVEVAVGNLSRKSTQIVQLKPRRPDHAVAAPLPIKAICDYKQDGVCVCQKDQAYFLQDNSRRVCWRVFLPGGTQATVPSVCYIILPPNGEAIAASERLQEMLNDVRRLWRQVHADMEAALLWHTLREEVTTVHTWTLTVFKRMKEEEHMSVMSNLQEHYEEFQDTQSTCEILGDENYAHMEANVWATQQHYKNLLKAIGQAYMPPPVRPRAKKPSEVSVELRGDGVSPHPLPHDGGEGDPMRRGASQAASLTGNDENHDVTKEDVVDITPQKSLASALQEDVVISVEVSQEQARPAVTQLTASQRGGDTSGTPTDKPGYERCHVQAKTVTEEQQVITMTQELHSSSSSTVVTKSAAQIQEESNKNAEITAHIEKLKAEMAKLFGDKANMEEEMSQLRRVAVETERLKRRAEEEAVHQRTLAERAMQEKRGAEEKVLTLARAEKEAAALYQSAMSEVEKLRLKAEEALGLKQQAEKEAHRLSRLRKEAMEIKQMSWQHREESAAGDLSSRGVRAAQVRLENVNSIMSQVDEAKVEADRQTARYQRQLDEVHRLKALAEGEAAARARAQAEAESLRHEAERAAQQRGEAETRALHLRECAEQEMERQRAVLEETAAQREGAERELAGFRALLQEMRGQQLQLAGEKEELRAEVRDVTLKKEKVEAELQTLRAQMLEMQRGSSASQSQQQETRYGVTKWARAIPTQVLEDEQELSSKDDPESSTPGHAFNTKFIPHENNVDTGSFKKQDDIHTVVNHHQIADNNLEEADANSETSDLVIKQRSHAFHCGDISQPSQGEQLTETTQEENIYVPAFEERRYELQVEQSCSSQTVEESTLENNSEEHDSEASTLDGLISKVTVHEDIEKPGSGGDISLTLVAEDIISKSSLEEDIPVTRDEEPISMSALNASVCNSTVEFSIEDISKLDLEEDVSNAVEVETNLDVSETVTAISIEDNTSIPTFEGVNPTLTGNESILKPIQSIEDNFEEPTTSSDYGLNPNEEDSSDESPLDDSISASTTDGNITKTPVDEVISLADQGEILSESSLTPEANTCEPSVTVEENVTNILFEERLSRRTEEEIISLSNQDVENNSTIPTTEGDIVKSTLNSTDFDASVDDNTSDSSSEDTSNQFVKGGSTPTVEGNFSNTSPEGDISNPFLEEGASSQYVEEYIWKPTVGSETSDCEMSVARSGPNEMVIPGQVAEGVNVTYARAVNGSDMLGEELSVQRIPEAKLDVDLNENGVGSHNESDDIDADIIGETNIQERPSQERDVEVVVDSVETERYYFSKSLSQGGENQENAFNNRELNAFEIKMDIMNNAQTSTDVDSSTDSHDLHEAIPEQRISVTENKLFLEETAYDPGQSLRYVERPRMYVRSGQGEHYGMATDVDFSGLKYRDEYYGGFGVTGVARQILQEPSVAADINKRQAVVEHDWVQSSSEASEEMKDAEVTLASDNLVPLSRNSCRLPHVFTTAGLHQLHPATESQPSKVILFNNSKMASKGLYFPQLPSARMNHGSVGEYDKNYRAEKTKKGAEAIGQDGSYFTDRPTKNTLVHQSRKKTSMFQGDSSLDDKIKCMKSELELLLQTVSETSSARLQIPPANERIYRDEYDPCFLNSAASGHSSTFTPGVGLNSTMDVNTSYAIPPVQAASLEDHSARHRDNECSTWDCHAPAFSTTSTGTLERTSRETKPQEVTLQGLRAPVTLNELISSKVIDHKTATQIKSGAVTVQEASRRLAPYLQGNKVIGGLYIESVRERVSIYNAIRRQIIRPGSGLQLLEAQAATGFIIEPETRRKLSVDEAMRHGVIGPEFYEKLLSAEQAVTGYKDPITGERLSLFQAMQRGMIVRVHGLRLLEAQVATGGIIDPTFSHRLPLEVAYARGLIDRGITCTLADLSDDNKGFFDPNTDENLTYTQLQHRCVPDPAGDLLLLPLIPKSGSRAEPADLQFAHGRVKIYRDVNSLYRKIVSSVP</sequence>
<dbReference type="SUPFAM" id="SSF75399">
    <property type="entry name" value="Plakin repeat"/>
    <property type="match status" value="1"/>
</dbReference>
<feature type="region of interest" description="Disordered" evidence="4">
    <location>
        <begin position="1062"/>
        <end position="1091"/>
    </location>
</feature>
<evidence type="ECO:0000313" key="7">
    <source>
        <dbReference type="Proteomes" id="UP001318040"/>
    </source>
</evidence>
<feature type="compositionally biased region" description="Basic and acidic residues" evidence="4">
    <location>
        <begin position="589"/>
        <end position="600"/>
    </location>
</feature>
<feature type="compositionally biased region" description="Low complexity" evidence="4">
    <location>
        <begin position="1474"/>
        <end position="1483"/>
    </location>
</feature>
<feature type="compositionally biased region" description="Polar residues" evidence="4">
    <location>
        <begin position="1368"/>
        <end position="1379"/>
    </location>
</feature>
<dbReference type="Proteomes" id="UP001318040">
    <property type="component" value="Chromosome 15"/>
</dbReference>
<feature type="compositionally biased region" description="Polar residues" evidence="4">
    <location>
        <begin position="653"/>
        <end position="671"/>
    </location>
</feature>
<feature type="region of interest" description="Disordered" evidence="4">
    <location>
        <begin position="563"/>
        <end position="615"/>
    </location>
</feature>
<evidence type="ECO:0000259" key="6">
    <source>
        <dbReference type="Pfam" id="PF18373"/>
    </source>
</evidence>
<feature type="region of interest" description="Disordered" evidence="4">
    <location>
        <begin position="1"/>
        <end position="53"/>
    </location>
</feature>
<dbReference type="Gene3D" id="2.30.30.40">
    <property type="entry name" value="SH3 Domains"/>
    <property type="match status" value="1"/>
</dbReference>
<dbReference type="InterPro" id="IPR043197">
    <property type="entry name" value="Plakin"/>
</dbReference>
<feature type="region of interest" description="Disordered" evidence="4">
    <location>
        <begin position="1340"/>
        <end position="1382"/>
    </location>
</feature>
<dbReference type="GO" id="GO:0016020">
    <property type="term" value="C:membrane"/>
    <property type="evidence" value="ECO:0007669"/>
    <property type="project" value="TreeGrafter"/>
</dbReference>
<feature type="coiled-coil region" evidence="3">
    <location>
        <begin position="886"/>
        <end position="1036"/>
    </location>
</feature>
<gene>
    <name evidence="8" type="primary">LOC116942727</name>
</gene>
<name>A0AAJ7WUR9_PETMA</name>
<dbReference type="InterPro" id="IPR018159">
    <property type="entry name" value="Spectrin/alpha-actinin"/>
</dbReference>
<dbReference type="SMART" id="SM00150">
    <property type="entry name" value="SPEC"/>
    <property type="match status" value="2"/>
</dbReference>
<keyword evidence="7" id="KW-1185">Reference proteome</keyword>
<feature type="compositionally biased region" description="Polar residues" evidence="4">
    <location>
        <begin position="1180"/>
        <end position="1194"/>
    </location>
</feature>
<feature type="region of interest" description="Disordered" evidence="4">
    <location>
        <begin position="653"/>
        <end position="677"/>
    </location>
</feature>
<dbReference type="Gene3D" id="3.90.1290.10">
    <property type="entry name" value="Plakin repeat"/>
    <property type="match status" value="1"/>
</dbReference>
<keyword evidence="3" id="KW-0175">Coiled coil</keyword>
<dbReference type="GO" id="GO:0005198">
    <property type="term" value="F:structural molecule activity"/>
    <property type="evidence" value="ECO:0007669"/>
    <property type="project" value="TreeGrafter"/>
</dbReference>
<dbReference type="Pfam" id="PF00681">
    <property type="entry name" value="Plectin"/>
    <property type="match status" value="2"/>
</dbReference>
<dbReference type="RefSeq" id="XP_032810904.1">
    <property type="nucleotide sequence ID" value="XM_032955013.1"/>
</dbReference>
<dbReference type="Gene3D" id="1.20.58.60">
    <property type="match status" value="1"/>
</dbReference>
<evidence type="ECO:0000259" key="5">
    <source>
        <dbReference type="Pfam" id="PF17902"/>
    </source>
</evidence>
<evidence type="ECO:0000256" key="2">
    <source>
        <dbReference type="ARBA" id="ARBA00022737"/>
    </source>
</evidence>
<feature type="coiled-coil region" evidence="3">
    <location>
        <begin position="716"/>
        <end position="851"/>
    </location>
</feature>